<feature type="compositionally biased region" description="Polar residues" evidence="1">
    <location>
        <begin position="94"/>
        <end position="103"/>
    </location>
</feature>
<evidence type="ECO:0000313" key="2">
    <source>
        <dbReference type="EMBL" id="EEZ98138.1"/>
    </source>
</evidence>
<accession>D6W9K5</accession>
<dbReference type="HOGENOM" id="CLU_2267154_0_0_1"/>
<proteinExistence type="predicted"/>
<evidence type="ECO:0000256" key="1">
    <source>
        <dbReference type="SAM" id="MobiDB-lite"/>
    </source>
</evidence>
<dbReference type="Proteomes" id="UP000007266">
    <property type="component" value="Linkage group 2"/>
</dbReference>
<feature type="region of interest" description="Disordered" evidence="1">
    <location>
        <begin position="52"/>
        <end position="103"/>
    </location>
</feature>
<evidence type="ECO:0000313" key="3">
    <source>
        <dbReference type="Proteomes" id="UP000007266"/>
    </source>
</evidence>
<organism evidence="2 3">
    <name type="scientific">Tribolium castaneum</name>
    <name type="common">Red flour beetle</name>
    <dbReference type="NCBI Taxonomy" id="7070"/>
    <lineage>
        <taxon>Eukaryota</taxon>
        <taxon>Metazoa</taxon>
        <taxon>Ecdysozoa</taxon>
        <taxon>Arthropoda</taxon>
        <taxon>Hexapoda</taxon>
        <taxon>Insecta</taxon>
        <taxon>Pterygota</taxon>
        <taxon>Neoptera</taxon>
        <taxon>Endopterygota</taxon>
        <taxon>Coleoptera</taxon>
        <taxon>Polyphaga</taxon>
        <taxon>Cucujiformia</taxon>
        <taxon>Tenebrionidae</taxon>
        <taxon>Tenebrionidae incertae sedis</taxon>
        <taxon>Tribolium</taxon>
    </lineage>
</organism>
<sequence length="103" mass="11968">MKSRFIKTVKIRVERATVFVRNEVKAIRLKRLNPGRPNCYQTRTASLHDSVNTRCTSLPDNRRQERIKNDTRNKATSPTTTQTKEKLQLRATPQERNLTSLTS</sequence>
<dbReference type="AlphaFoldDB" id="D6W9K5"/>
<reference evidence="2 3" key="1">
    <citation type="journal article" date="2008" name="Nature">
        <title>The genome of the model beetle and pest Tribolium castaneum.</title>
        <authorList>
            <consortium name="Tribolium Genome Sequencing Consortium"/>
            <person name="Richards S."/>
            <person name="Gibbs R.A."/>
            <person name="Weinstock G.M."/>
            <person name="Brown S.J."/>
            <person name="Denell R."/>
            <person name="Beeman R.W."/>
            <person name="Gibbs R."/>
            <person name="Beeman R.W."/>
            <person name="Brown S.J."/>
            <person name="Bucher G."/>
            <person name="Friedrich M."/>
            <person name="Grimmelikhuijzen C.J."/>
            <person name="Klingler M."/>
            <person name="Lorenzen M."/>
            <person name="Richards S."/>
            <person name="Roth S."/>
            <person name="Schroder R."/>
            <person name="Tautz D."/>
            <person name="Zdobnov E.M."/>
            <person name="Muzny D."/>
            <person name="Gibbs R.A."/>
            <person name="Weinstock G.M."/>
            <person name="Attaway T."/>
            <person name="Bell S."/>
            <person name="Buhay C.J."/>
            <person name="Chandrabose M.N."/>
            <person name="Chavez D."/>
            <person name="Clerk-Blankenburg K.P."/>
            <person name="Cree A."/>
            <person name="Dao M."/>
            <person name="Davis C."/>
            <person name="Chacko J."/>
            <person name="Dinh H."/>
            <person name="Dugan-Rocha S."/>
            <person name="Fowler G."/>
            <person name="Garner T.T."/>
            <person name="Garnes J."/>
            <person name="Gnirke A."/>
            <person name="Hawes A."/>
            <person name="Hernandez J."/>
            <person name="Hines S."/>
            <person name="Holder M."/>
            <person name="Hume J."/>
            <person name="Jhangiani S.N."/>
            <person name="Joshi V."/>
            <person name="Khan Z.M."/>
            <person name="Jackson L."/>
            <person name="Kovar C."/>
            <person name="Kowis A."/>
            <person name="Lee S."/>
            <person name="Lewis L.R."/>
            <person name="Margolis J."/>
            <person name="Morgan M."/>
            <person name="Nazareth L.V."/>
            <person name="Nguyen N."/>
            <person name="Okwuonu G."/>
            <person name="Parker D."/>
            <person name="Richards S."/>
            <person name="Ruiz S.J."/>
            <person name="Santibanez J."/>
            <person name="Savard J."/>
            <person name="Scherer S.E."/>
            <person name="Schneider B."/>
            <person name="Sodergren E."/>
            <person name="Tautz D."/>
            <person name="Vattahil S."/>
            <person name="Villasana D."/>
            <person name="White C.S."/>
            <person name="Wright R."/>
            <person name="Park Y."/>
            <person name="Beeman R.W."/>
            <person name="Lord J."/>
            <person name="Oppert B."/>
            <person name="Lorenzen M."/>
            <person name="Brown S."/>
            <person name="Wang L."/>
            <person name="Savard J."/>
            <person name="Tautz D."/>
            <person name="Richards S."/>
            <person name="Weinstock G."/>
            <person name="Gibbs R.A."/>
            <person name="Liu Y."/>
            <person name="Worley K."/>
            <person name="Weinstock G."/>
            <person name="Elsik C.G."/>
            <person name="Reese J.T."/>
            <person name="Elhaik E."/>
            <person name="Landan G."/>
            <person name="Graur D."/>
            <person name="Arensburger P."/>
            <person name="Atkinson P."/>
            <person name="Beeman R.W."/>
            <person name="Beidler J."/>
            <person name="Brown S.J."/>
            <person name="Demuth J.P."/>
            <person name="Drury D.W."/>
            <person name="Du Y.Z."/>
            <person name="Fujiwara H."/>
            <person name="Lorenzen M."/>
            <person name="Maselli V."/>
            <person name="Osanai M."/>
            <person name="Park Y."/>
            <person name="Robertson H.M."/>
            <person name="Tu Z."/>
            <person name="Wang J.J."/>
            <person name="Wang S."/>
            <person name="Richards S."/>
            <person name="Song H."/>
            <person name="Zhang L."/>
            <person name="Sodergren E."/>
            <person name="Werner D."/>
            <person name="Stanke M."/>
            <person name="Morgenstern B."/>
            <person name="Solovyev V."/>
            <person name="Kosarev P."/>
            <person name="Brown G."/>
            <person name="Chen H.C."/>
            <person name="Ermolaeva O."/>
            <person name="Hlavina W."/>
            <person name="Kapustin Y."/>
            <person name="Kiryutin B."/>
            <person name="Kitts P."/>
            <person name="Maglott D."/>
            <person name="Pruitt K."/>
            <person name="Sapojnikov V."/>
            <person name="Souvorov A."/>
            <person name="Mackey A.J."/>
            <person name="Waterhouse R.M."/>
            <person name="Wyder S."/>
            <person name="Zdobnov E.M."/>
            <person name="Zdobnov E.M."/>
            <person name="Wyder S."/>
            <person name="Kriventseva E.V."/>
            <person name="Kadowaki T."/>
            <person name="Bork P."/>
            <person name="Aranda M."/>
            <person name="Bao R."/>
            <person name="Beermann A."/>
            <person name="Berns N."/>
            <person name="Bolognesi R."/>
            <person name="Bonneton F."/>
            <person name="Bopp D."/>
            <person name="Brown S.J."/>
            <person name="Bucher G."/>
            <person name="Butts T."/>
            <person name="Chaumot A."/>
            <person name="Denell R.E."/>
            <person name="Ferrier D.E."/>
            <person name="Friedrich M."/>
            <person name="Gordon C.M."/>
            <person name="Jindra M."/>
            <person name="Klingler M."/>
            <person name="Lan Q."/>
            <person name="Lattorff H.M."/>
            <person name="Laudet V."/>
            <person name="von Levetsow C."/>
            <person name="Liu Z."/>
            <person name="Lutz R."/>
            <person name="Lynch J.A."/>
            <person name="da Fonseca R.N."/>
            <person name="Posnien N."/>
            <person name="Reuter R."/>
            <person name="Roth S."/>
            <person name="Savard J."/>
            <person name="Schinko J.B."/>
            <person name="Schmitt C."/>
            <person name="Schoppmeier M."/>
            <person name="Schroder R."/>
            <person name="Shippy T.D."/>
            <person name="Simonnet F."/>
            <person name="Marques-Souza H."/>
            <person name="Tautz D."/>
            <person name="Tomoyasu Y."/>
            <person name="Trauner J."/>
            <person name="Van der Zee M."/>
            <person name="Vervoort M."/>
            <person name="Wittkopp N."/>
            <person name="Wimmer E.A."/>
            <person name="Yang X."/>
            <person name="Jones A.K."/>
            <person name="Sattelle D.B."/>
            <person name="Ebert P.R."/>
            <person name="Nelson D."/>
            <person name="Scott J.G."/>
            <person name="Beeman R.W."/>
            <person name="Muthukrishnan S."/>
            <person name="Kramer K.J."/>
            <person name="Arakane Y."/>
            <person name="Beeman R.W."/>
            <person name="Zhu Q."/>
            <person name="Hogenkamp D."/>
            <person name="Dixit R."/>
            <person name="Oppert B."/>
            <person name="Jiang H."/>
            <person name="Zou Z."/>
            <person name="Marshall J."/>
            <person name="Elpidina E."/>
            <person name="Vinokurov K."/>
            <person name="Oppert C."/>
            <person name="Zou Z."/>
            <person name="Evans J."/>
            <person name="Lu Z."/>
            <person name="Zhao P."/>
            <person name="Sumathipala N."/>
            <person name="Altincicek B."/>
            <person name="Vilcinskas A."/>
            <person name="Williams M."/>
            <person name="Hultmark D."/>
            <person name="Hetru C."/>
            <person name="Jiang H."/>
            <person name="Grimmelikhuijzen C.J."/>
            <person name="Hauser F."/>
            <person name="Cazzamali G."/>
            <person name="Williamson M."/>
            <person name="Park Y."/>
            <person name="Li B."/>
            <person name="Tanaka Y."/>
            <person name="Predel R."/>
            <person name="Neupert S."/>
            <person name="Schachtner J."/>
            <person name="Verleyen P."/>
            <person name="Raible F."/>
            <person name="Bork P."/>
            <person name="Friedrich M."/>
            <person name="Walden K.K."/>
            <person name="Robertson H.M."/>
            <person name="Angeli S."/>
            <person name="Foret S."/>
            <person name="Bucher G."/>
            <person name="Schuetz S."/>
            <person name="Maleszka R."/>
            <person name="Wimmer E.A."/>
            <person name="Beeman R.W."/>
            <person name="Lorenzen M."/>
            <person name="Tomoyasu Y."/>
            <person name="Miller S.C."/>
            <person name="Grossmann D."/>
            <person name="Bucher G."/>
        </authorList>
    </citation>
    <scope>NUCLEOTIDE SEQUENCE [LARGE SCALE GENOMIC DNA]</scope>
    <source>
        <strain evidence="2 3">Georgia GA2</strain>
    </source>
</reference>
<feature type="compositionally biased region" description="Basic and acidic residues" evidence="1">
    <location>
        <begin position="60"/>
        <end position="73"/>
    </location>
</feature>
<dbReference type="EMBL" id="KQ971312">
    <property type="protein sequence ID" value="EEZ98138.1"/>
    <property type="molecule type" value="Genomic_DNA"/>
</dbReference>
<keyword evidence="3" id="KW-1185">Reference proteome</keyword>
<name>D6W9K5_TRICA</name>
<gene>
    <name evidence="2" type="primary">GLEAN_00563</name>
    <name evidence="2" type="ORF">TcasGA2_TC000563</name>
</gene>
<reference evidence="2 3" key="2">
    <citation type="journal article" date="2010" name="Nucleic Acids Res.">
        <title>BeetleBase in 2010: revisions to provide comprehensive genomic information for Tribolium castaneum.</title>
        <authorList>
            <person name="Kim H.S."/>
            <person name="Murphy T."/>
            <person name="Xia J."/>
            <person name="Caragea D."/>
            <person name="Park Y."/>
            <person name="Beeman R.W."/>
            <person name="Lorenzen M.D."/>
            <person name="Butcher S."/>
            <person name="Manak J.R."/>
            <person name="Brown S.J."/>
        </authorList>
    </citation>
    <scope>GENOME REANNOTATION</scope>
    <source>
        <strain evidence="2 3">Georgia GA2</strain>
    </source>
</reference>
<protein>
    <submittedName>
        <fullName evidence="2">Uncharacterized protein</fullName>
    </submittedName>
</protein>